<dbReference type="PANTHER" id="PTHR15633:SF2">
    <property type="entry name" value="NUCLEOLAR PROTEIN 11"/>
    <property type="match status" value="1"/>
</dbReference>
<dbReference type="Proteomes" id="UP001385951">
    <property type="component" value="Unassembled WGS sequence"/>
</dbReference>
<dbReference type="GO" id="GO:0003723">
    <property type="term" value="F:RNA binding"/>
    <property type="evidence" value="ECO:0007669"/>
    <property type="project" value="TreeGrafter"/>
</dbReference>
<evidence type="ECO:0000313" key="1">
    <source>
        <dbReference type="EMBL" id="KAK7696188.1"/>
    </source>
</evidence>
<keyword evidence="2" id="KW-1185">Reference proteome</keyword>
<dbReference type="PANTHER" id="PTHR15633">
    <property type="entry name" value="NUCLEOLAR PROTEIN 11"/>
    <property type="match status" value="1"/>
</dbReference>
<dbReference type="GO" id="GO:0005730">
    <property type="term" value="C:nucleolus"/>
    <property type="evidence" value="ECO:0007669"/>
    <property type="project" value="TreeGrafter"/>
</dbReference>
<gene>
    <name evidence="1" type="ORF">QCA50_000839</name>
</gene>
<comment type="caution">
    <text evidence="1">The sequence shown here is derived from an EMBL/GenBank/DDBJ whole genome shotgun (WGS) entry which is preliminary data.</text>
</comment>
<name>A0AAW0GRZ8_9APHY</name>
<proteinExistence type="predicted"/>
<accession>A0AAW0GRZ8</accession>
<sequence>MASIGEPFLLTTYSQPKRTKSTPIHNVNHRSSSLYASQPEASSSKYVTISASGDGVHVLDTSALHPAISHTLGPQVAFSCPPVSWTTHSETSRTCTTYAVIDSAPDVKPDERGRTVWKWEDDPSGGGAASEALKSKHSASFSHRISLLHRPECLPDYVILIGDRGQVAVTDSGLEVKTTFTPESEDQTTVSSFVFSRETCTFAPSRATSRQSAIIVSINKKGDSLDVKALSVDKEGRIKHLGTVAIPSLKPVNVLDVSCSATGFLTILESSGLWHSYQLESPDYHTVSVAPAADPTYIRLLTALQSSQDHSPAHSREISILPLTASHVLLAGLASGPSPELWLLLWDLQYSIVLASHSMNLPTSLSRSKKQGLQIQLVGGKRDHDQVLLILSPHTHPAAVNGVATSASADSNARSSVFVVPLTTPRVSTIANAMGRAAATAKWIEQAEAATSTSISDVDESQNNLLDVVRSSLDQKRIDAADEAFFKWVSERETKESQQSPFSHHFVQRLLGIVFKQTKGTTAPNDIPYSPKIVQYLLEKKVVTSGMVEKGLFSVLKLRQDWGSIIAAFTSVIDIPESDIVSFLHDVIQARQKIQSTSDENAMDVDTTSSSTLPSLPKVLALVISYPVTAPTMRLAIKAHLHDADELNVVLSVIVQWVEAWCSEELALLPEKATKDSRGVMVPLYTSKRNSDLPPLEKILTFLQLLLDSSFIAFLSHPASQQHIRQIFSLLEPEVSFNNGIEQLRGPLQPFVNAYSKVTSDALRGTQKQDPKVDWRKRKKAAHDKAAMTVGVYQVEELVL</sequence>
<organism evidence="1 2">
    <name type="scientific">Cerrena zonata</name>
    <dbReference type="NCBI Taxonomy" id="2478898"/>
    <lineage>
        <taxon>Eukaryota</taxon>
        <taxon>Fungi</taxon>
        <taxon>Dikarya</taxon>
        <taxon>Basidiomycota</taxon>
        <taxon>Agaricomycotina</taxon>
        <taxon>Agaricomycetes</taxon>
        <taxon>Polyporales</taxon>
        <taxon>Cerrenaceae</taxon>
        <taxon>Cerrena</taxon>
    </lineage>
</organism>
<dbReference type="AlphaFoldDB" id="A0AAW0GRZ8"/>
<dbReference type="InterPro" id="IPR042859">
    <property type="entry name" value="NOL11"/>
</dbReference>
<evidence type="ECO:0000313" key="2">
    <source>
        <dbReference type="Proteomes" id="UP001385951"/>
    </source>
</evidence>
<dbReference type="EMBL" id="JASBNA010000001">
    <property type="protein sequence ID" value="KAK7696188.1"/>
    <property type="molecule type" value="Genomic_DNA"/>
</dbReference>
<protein>
    <submittedName>
        <fullName evidence="1">Uncharacterized protein</fullName>
    </submittedName>
</protein>
<reference evidence="1 2" key="1">
    <citation type="submission" date="2022-09" db="EMBL/GenBank/DDBJ databases">
        <authorList>
            <person name="Palmer J.M."/>
        </authorList>
    </citation>
    <scope>NUCLEOTIDE SEQUENCE [LARGE SCALE GENOMIC DNA]</scope>
    <source>
        <strain evidence="1 2">DSM 7382</strain>
    </source>
</reference>
<dbReference type="GO" id="GO:0030490">
    <property type="term" value="P:maturation of SSU-rRNA"/>
    <property type="evidence" value="ECO:0007669"/>
    <property type="project" value="InterPro"/>
</dbReference>